<keyword evidence="7" id="KW-1185">Reference proteome</keyword>
<feature type="domain" description="Peptidase S9 prolyl oligopeptidase catalytic" evidence="4">
    <location>
        <begin position="528"/>
        <end position="730"/>
    </location>
</feature>
<dbReference type="GO" id="GO:0070012">
    <property type="term" value="F:oligopeptidase activity"/>
    <property type="evidence" value="ECO:0007669"/>
    <property type="project" value="TreeGrafter"/>
</dbReference>
<evidence type="ECO:0000259" key="5">
    <source>
        <dbReference type="Pfam" id="PF02897"/>
    </source>
</evidence>
<comment type="caution">
    <text evidence="6">The sequence shown here is derived from an EMBL/GenBank/DDBJ whole genome shotgun (WGS) entry which is preliminary data.</text>
</comment>
<evidence type="ECO:0000313" key="7">
    <source>
        <dbReference type="Proteomes" id="UP000248783"/>
    </source>
</evidence>
<dbReference type="InterPro" id="IPR001375">
    <property type="entry name" value="Peptidase_S9_cat"/>
</dbReference>
<gene>
    <name evidence="6" type="ORF">DNL40_13430</name>
</gene>
<dbReference type="InterPro" id="IPR002470">
    <property type="entry name" value="Peptidase_S9A"/>
</dbReference>
<dbReference type="PRINTS" id="PR00862">
    <property type="entry name" value="PROLIGOPTASE"/>
</dbReference>
<dbReference type="PANTHER" id="PTHR42881:SF13">
    <property type="entry name" value="PROLYL ENDOPEPTIDASE"/>
    <property type="match status" value="1"/>
</dbReference>
<dbReference type="PANTHER" id="PTHR42881">
    <property type="entry name" value="PROLYL ENDOPEPTIDASE"/>
    <property type="match status" value="1"/>
</dbReference>
<dbReference type="Pfam" id="PF00326">
    <property type="entry name" value="Peptidase_S9"/>
    <property type="match status" value="1"/>
</dbReference>
<proteinExistence type="predicted"/>
<name>A0A2W5WW10_9MICO</name>
<organism evidence="6 7">
    <name type="scientific">Xylanimonas oleitrophica</name>
    <dbReference type="NCBI Taxonomy" id="2607479"/>
    <lineage>
        <taxon>Bacteria</taxon>
        <taxon>Bacillati</taxon>
        <taxon>Actinomycetota</taxon>
        <taxon>Actinomycetes</taxon>
        <taxon>Micrococcales</taxon>
        <taxon>Promicromonosporaceae</taxon>
        <taxon>Xylanimonas</taxon>
    </lineage>
</organism>
<keyword evidence="2" id="KW-0378">Hydrolase</keyword>
<protein>
    <submittedName>
        <fullName evidence="6">S9 family peptidase</fullName>
    </submittedName>
</protein>
<evidence type="ECO:0000256" key="1">
    <source>
        <dbReference type="ARBA" id="ARBA00022670"/>
    </source>
</evidence>
<accession>A0A2W5WW10</accession>
<evidence type="ECO:0000256" key="2">
    <source>
        <dbReference type="ARBA" id="ARBA00022801"/>
    </source>
</evidence>
<dbReference type="InterPro" id="IPR029058">
    <property type="entry name" value="AB_hydrolase_fold"/>
</dbReference>
<keyword evidence="3" id="KW-0720">Serine protease</keyword>
<evidence type="ECO:0000256" key="3">
    <source>
        <dbReference type="ARBA" id="ARBA00022825"/>
    </source>
</evidence>
<dbReference type="GO" id="GO:0006508">
    <property type="term" value="P:proteolysis"/>
    <property type="evidence" value="ECO:0007669"/>
    <property type="project" value="UniProtKB-KW"/>
</dbReference>
<dbReference type="InterPro" id="IPR051167">
    <property type="entry name" value="Prolyl_oligopep/macrocyclase"/>
</dbReference>
<dbReference type="SUPFAM" id="SSF53474">
    <property type="entry name" value="alpha/beta-Hydrolases"/>
    <property type="match status" value="1"/>
</dbReference>
<evidence type="ECO:0000313" key="6">
    <source>
        <dbReference type="EMBL" id="PZR52015.1"/>
    </source>
</evidence>
<dbReference type="AlphaFoldDB" id="A0A2W5WW10"/>
<dbReference type="EMBL" id="QKWH01000013">
    <property type="protein sequence ID" value="PZR52015.1"/>
    <property type="molecule type" value="Genomic_DNA"/>
</dbReference>
<dbReference type="Gene3D" id="3.40.50.1820">
    <property type="entry name" value="alpha/beta hydrolase"/>
    <property type="match status" value="1"/>
</dbReference>
<dbReference type="GO" id="GO:0004252">
    <property type="term" value="F:serine-type endopeptidase activity"/>
    <property type="evidence" value="ECO:0007669"/>
    <property type="project" value="InterPro"/>
</dbReference>
<dbReference type="Gene3D" id="2.130.10.120">
    <property type="entry name" value="Prolyl oligopeptidase, N-terminal domain"/>
    <property type="match status" value="1"/>
</dbReference>
<dbReference type="InterPro" id="IPR023302">
    <property type="entry name" value="Pept_S9A_N"/>
</dbReference>
<dbReference type="SUPFAM" id="SSF50993">
    <property type="entry name" value="Peptidase/esterase 'gauge' domain"/>
    <property type="match status" value="1"/>
</dbReference>
<feature type="domain" description="Peptidase S9A N-terminal" evidence="5">
    <location>
        <begin position="15"/>
        <end position="439"/>
    </location>
</feature>
<reference evidence="6 7" key="1">
    <citation type="submission" date="2018-06" db="EMBL/GenBank/DDBJ databases">
        <title>Whole genome sequencing of a novel hydrocarbon degrading bacterial strain, PW21 isolated from oil contaminated produced water sample.</title>
        <authorList>
            <person name="Nagkirti P."/>
            <person name="Shaikh A."/>
            <person name="Gowdaman V."/>
            <person name="Engineer A.E."/>
            <person name="Dagar S."/>
            <person name="Dhakephalkar P.K."/>
        </authorList>
    </citation>
    <scope>NUCLEOTIDE SEQUENCE [LARGE SCALE GENOMIC DNA]</scope>
    <source>
        <strain evidence="6 7">PW21</strain>
    </source>
</reference>
<evidence type="ECO:0000259" key="4">
    <source>
        <dbReference type="Pfam" id="PF00326"/>
    </source>
</evidence>
<dbReference type="RefSeq" id="WP_111251775.1">
    <property type="nucleotide sequence ID" value="NZ_QKWH01000013.1"/>
</dbReference>
<dbReference type="GO" id="GO:0005829">
    <property type="term" value="C:cytosol"/>
    <property type="evidence" value="ECO:0007669"/>
    <property type="project" value="TreeGrafter"/>
</dbReference>
<sequence length="733" mass="80659">MSVAPDQDPAPRTPLDPAAADPFAWLEEVEGPAALAWVREQNARSQHAIGASPRFEATREAIREVLDSDARIPEVSQIGDLYYNFWRDADHERGVWRRTTPESYRSAAPEWETVLDLDALAEAEGTSWVWHGAQVLRPTPEQLAAGQPWRRALVDLSPGGSDADVTREFDLVDKRFVPAPEGFERALRTDDGTIGRKGGLSWVDEDSVYVFTDLGPDAEGRPTTTTAGYPRVVKLWRRGTPLEDAVTVYEGTAEDMYISARRSRTPGFERDLVHRSVAFYRSETFLVHDVGTPRQELVRIDVPLSAEVGFHREWLLVELRDDWHVAGRTYRAGSLLAAPADDFLAGSRDLTVLFEPTATTSLAGATWTRHHLVVNVLDDVKNRLHVLTPPADPVAGAPWQRQDFPAADPVASVGTRAVDPVDSDDVWVVTTGYLTPSTLGITTVGAQQITTLKAAPAFFDTTGLVAEQHFATSDDGTRVPYFVVGREETLRRPRHRAQPGTAPTLLYGYGGFEIALTPSYSGPVGRAWLERGGVYAVANIRGGGEYGPAWHQAALKEHRHRAYEDFAAVARDLVQRGITTPAHLGMEGRSNGGLLAGNMLTQHPELFGAVIVGVPLLDMKRYSHLLAGASWMAEYGDPDDPAQWEFVRRFSPYHLFDASRDYPPVLFTTSTKDDRVHPGHARKMAALMLACGKDVSYYENVEGGHGGAANNAQAAHMAALHWTFLAQRLGLEE</sequence>
<keyword evidence="1" id="KW-0645">Protease</keyword>
<dbReference type="Pfam" id="PF02897">
    <property type="entry name" value="Peptidase_S9_N"/>
    <property type="match status" value="1"/>
</dbReference>
<dbReference type="Proteomes" id="UP000248783">
    <property type="component" value="Unassembled WGS sequence"/>
</dbReference>